<dbReference type="EMBL" id="DS480383">
    <property type="protein sequence ID" value="EDO19012.1"/>
    <property type="molecule type" value="Genomic_DNA"/>
</dbReference>
<dbReference type="SUPFAM" id="SSF81383">
    <property type="entry name" value="F-box domain"/>
    <property type="match status" value="1"/>
</dbReference>
<dbReference type="GO" id="GO:0006511">
    <property type="term" value="P:ubiquitin-dependent protein catabolic process"/>
    <property type="evidence" value="ECO:0007669"/>
    <property type="project" value="EnsemblFungi"/>
</dbReference>
<evidence type="ECO:0000313" key="2">
    <source>
        <dbReference type="EMBL" id="EDO19012.1"/>
    </source>
</evidence>
<dbReference type="STRING" id="436907.A7TFJ8"/>
<dbReference type="Proteomes" id="UP000000267">
    <property type="component" value="Unassembled WGS sequence"/>
</dbReference>
<dbReference type="Pfam" id="PF12937">
    <property type="entry name" value="F-box-like"/>
    <property type="match status" value="1"/>
</dbReference>
<keyword evidence="3" id="KW-1185">Reference proteome</keyword>
<dbReference type="InterPro" id="IPR001810">
    <property type="entry name" value="F-box_dom"/>
</dbReference>
<dbReference type="InterPro" id="IPR036047">
    <property type="entry name" value="F-box-like_dom_sf"/>
</dbReference>
<dbReference type="AlphaFoldDB" id="A7TFJ8"/>
<reference evidence="2 3" key="1">
    <citation type="journal article" date="2007" name="Proc. Natl. Acad. Sci. U.S.A.">
        <title>Independent sorting-out of thousands of duplicated gene pairs in two yeast species descended from a whole-genome duplication.</title>
        <authorList>
            <person name="Scannell D.R."/>
            <person name="Frank A.C."/>
            <person name="Conant G.C."/>
            <person name="Byrne K.P."/>
            <person name="Woolfit M."/>
            <person name="Wolfe K.H."/>
        </authorList>
    </citation>
    <scope>NUCLEOTIDE SEQUENCE [LARGE SCALE GENOMIC DNA]</scope>
    <source>
        <strain evidence="3">ATCC 22028 / DSM 70294 / BCRC 21397 / CBS 2163 / NBRC 10782 / NRRL Y-8283 / UCD 57-17</strain>
    </source>
</reference>
<gene>
    <name evidence="2" type="ORF">Kpol_2002p83</name>
</gene>
<dbReference type="OMA" id="TSFDMAP"/>
<dbReference type="FunCoup" id="A7TFJ8">
    <property type="interactions" value="46"/>
</dbReference>
<dbReference type="PhylomeDB" id="A7TFJ8"/>
<protein>
    <recommendedName>
        <fullName evidence="1">F-box domain-containing protein</fullName>
    </recommendedName>
</protein>
<evidence type="ECO:0000313" key="3">
    <source>
        <dbReference type="Proteomes" id="UP000000267"/>
    </source>
</evidence>
<feature type="domain" description="F-box" evidence="1">
    <location>
        <begin position="17"/>
        <end position="62"/>
    </location>
</feature>
<accession>A7TFJ8</accession>
<sequence>MSLKRKYLDDCDRDSFTFPLQSLPDELIQELFSHLPQSDKLSLCLLNKRCNKIATKLLYRRIYLNDSNVVKSDFMDLAINWSLLHIPSFLFEDESRAIANHKLSLLISTLLNKKLCVESVQWIRINWDLDSNLQRKILSILCNFGKSIQRLENITDPGCNDIISTGAISSEKVTSFDLAPPNSLPEMTVPNDYIPNSQMYLRQRISSRLSHMTLFIDPLKLFNYLYPLENKLQIVDLKLHWRSEFYESKYFLKRIRKNKFEKLSNIFDVRSLKVLTIISWNENLMEREIEMIKDFKEFTYIEDLSLISIKQDTSILVPLFSKLTKLKRLKMDFLDDYLPESTNPEIFLTMMLSCKNLQFIDMRFQGLDPSIISIAEVIDRDNSASQDNESNEASNKFILSQHCQCESCDHVFNEILKKKIFLFPEDYYFQDVNDIAAKDIFKMMRYLSLLPYSKACDYYPSVRTQPMNLKEFVKKMNENLLIYRQSRNQLIKEEIKSTDIDDILNDIQRATYSLPHPALTENDVICCYHALIHQFKTTYVAFLKRFPRLRFLMLNDIPTVVVEENNERVFEPIFYHRDYVTNLTGWSKFDSGEEENEHDGNGNDSLDTLTRKISAF</sequence>
<evidence type="ECO:0000259" key="1">
    <source>
        <dbReference type="PROSITE" id="PS50181"/>
    </source>
</evidence>
<dbReference type="SMART" id="SM00256">
    <property type="entry name" value="FBOX"/>
    <property type="match status" value="1"/>
</dbReference>
<dbReference type="PROSITE" id="PS50181">
    <property type="entry name" value="FBOX"/>
    <property type="match status" value="1"/>
</dbReference>
<proteinExistence type="predicted"/>
<dbReference type="OrthoDB" id="2852960at2759"/>
<dbReference type="eggNOG" id="ENOG502QRGQ">
    <property type="taxonomic scope" value="Eukaryota"/>
</dbReference>
<dbReference type="GO" id="GO:0019005">
    <property type="term" value="C:SCF ubiquitin ligase complex"/>
    <property type="evidence" value="ECO:0007669"/>
    <property type="project" value="EnsemblFungi"/>
</dbReference>
<dbReference type="CDD" id="cd22143">
    <property type="entry name" value="F-box_ScMDM30-like"/>
    <property type="match status" value="1"/>
</dbReference>
<dbReference type="GeneID" id="5547338"/>
<dbReference type="HOGENOM" id="CLU_020929_0_0_1"/>
<organism evidence="3">
    <name type="scientific">Vanderwaltozyma polyspora (strain ATCC 22028 / DSM 70294 / BCRC 21397 / CBS 2163 / NBRC 10782 / NRRL Y-8283 / UCD 57-17)</name>
    <name type="common">Kluyveromyces polysporus</name>
    <dbReference type="NCBI Taxonomy" id="436907"/>
    <lineage>
        <taxon>Eukaryota</taxon>
        <taxon>Fungi</taxon>
        <taxon>Dikarya</taxon>
        <taxon>Ascomycota</taxon>
        <taxon>Saccharomycotina</taxon>
        <taxon>Saccharomycetes</taxon>
        <taxon>Saccharomycetales</taxon>
        <taxon>Saccharomycetaceae</taxon>
        <taxon>Vanderwaltozyma</taxon>
    </lineage>
</organism>
<dbReference type="KEGG" id="vpo:Kpol_2002p83"/>
<dbReference type="RefSeq" id="XP_001646870.1">
    <property type="nucleotide sequence ID" value="XM_001646820.1"/>
</dbReference>
<name>A7TFJ8_VANPO</name>
<dbReference type="InParanoid" id="A7TFJ8"/>